<name>S8ASP7_DACHA</name>
<dbReference type="HOGENOM" id="CLU_1142568_0_0_1"/>
<keyword evidence="3" id="KW-1185">Reference proteome</keyword>
<protein>
    <submittedName>
        <fullName evidence="2">Uncharacterized protein</fullName>
    </submittedName>
</protein>
<comment type="caution">
    <text evidence="2">The sequence shown here is derived from an EMBL/GenBank/DDBJ whole genome shotgun (WGS) entry which is preliminary data.</text>
</comment>
<proteinExistence type="predicted"/>
<reference evidence="3" key="2">
    <citation type="submission" date="2013-04" db="EMBL/GenBank/DDBJ databases">
        <title>Genomic mechanisms accounting for the adaptation to parasitism in nematode-trapping fungi.</title>
        <authorList>
            <person name="Ahren D.G."/>
        </authorList>
    </citation>
    <scope>NUCLEOTIDE SEQUENCE [LARGE SCALE GENOMIC DNA]</scope>
    <source>
        <strain evidence="3">CBS 200.50</strain>
    </source>
</reference>
<gene>
    <name evidence="2" type="ORF">H072_215</name>
</gene>
<evidence type="ECO:0000313" key="2">
    <source>
        <dbReference type="EMBL" id="EPS45879.1"/>
    </source>
</evidence>
<feature type="compositionally biased region" description="Polar residues" evidence="1">
    <location>
        <begin position="1"/>
        <end position="12"/>
    </location>
</feature>
<dbReference type="Proteomes" id="UP000015100">
    <property type="component" value="Unassembled WGS sequence"/>
</dbReference>
<evidence type="ECO:0000256" key="1">
    <source>
        <dbReference type="SAM" id="MobiDB-lite"/>
    </source>
</evidence>
<evidence type="ECO:0000313" key="3">
    <source>
        <dbReference type="Proteomes" id="UP000015100"/>
    </source>
</evidence>
<organism evidence="2 3">
    <name type="scientific">Dactylellina haptotyla (strain CBS 200.50)</name>
    <name type="common">Nematode-trapping fungus</name>
    <name type="synonym">Monacrosporium haptotylum</name>
    <dbReference type="NCBI Taxonomy" id="1284197"/>
    <lineage>
        <taxon>Eukaryota</taxon>
        <taxon>Fungi</taxon>
        <taxon>Dikarya</taxon>
        <taxon>Ascomycota</taxon>
        <taxon>Pezizomycotina</taxon>
        <taxon>Orbiliomycetes</taxon>
        <taxon>Orbiliales</taxon>
        <taxon>Orbiliaceae</taxon>
        <taxon>Dactylellina</taxon>
    </lineage>
</organism>
<accession>S8ASP7</accession>
<feature type="region of interest" description="Disordered" evidence="1">
    <location>
        <begin position="1"/>
        <end position="22"/>
    </location>
</feature>
<dbReference type="EMBL" id="AQGS01000003">
    <property type="protein sequence ID" value="EPS45879.1"/>
    <property type="molecule type" value="Genomic_DNA"/>
</dbReference>
<reference evidence="2 3" key="1">
    <citation type="journal article" date="2013" name="PLoS Genet.">
        <title>Genomic mechanisms accounting for the adaptation to parasitism in nematode-trapping fungi.</title>
        <authorList>
            <person name="Meerupati T."/>
            <person name="Andersson K.M."/>
            <person name="Friman E."/>
            <person name="Kumar D."/>
            <person name="Tunlid A."/>
            <person name="Ahren D."/>
        </authorList>
    </citation>
    <scope>NUCLEOTIDE SEQUENCE [LARGE SCALE GENOMIC DNA]</scope>
    <source>
        <strain evidence="2 3">CBS 200.50</strain>
    </source>
</reference>
<sequence>MASGGKNTSNIDAQGEDIDAPGEPNPYAYLYHEPCIRTSYKNPYYQKPICDAIQGIIFIRIPDSGDPTTDIFKIPGCDMPKHDNTKLNLASIWRDTTEKLSWMRKSDTDTIDEYRFSLRQPVEKWYMMLRVQCVFPELSPFIWQCHKLQAVDVLECLWTTPDEGRMPLWMDLKSINVFIRPHLHPVKARENNDLTSKRISGDPFDGGLNQLVLTIRGYLNNIKEAKARRAPLKPTKITDRSHV</sequence>
<dbReference type="AlphaFoldDB" id="S8ASP7"/>